<name>A0A7Z7JDN8_9BURK</name>
<dbReference type="Proteomes" id="UP000257139">
    <property type="component" value="Chromosome CBM2594_b"/>
</dbReference>
<proteinExistence type="predicted"/>
<evidence type="ECO:0000256" key="1">
    <source>
        <dbReference type="SAM" id="MobiDB-lite"/>
    </source>
</evidence>
<feature type="region of interest" description="Disordered" evidence="1">
    <location>
        <begin position="64"/>
        <end position="84"/>
    </location>
</feature>
<dbReference type="AlphaFoldDB" id="A0A7Z7JDN8"/>
<feature type="compositionally biased region" description="Basic residues" evidence="1">
    <location>
        <begin position="64"/>
        <end position="77"/>
    </location>
</feature>
<accession>A0A7Z7JDN8</accession>
<organism evidence="2 3">
    <name type="scientific">Cupriavidus taiwanensis</name>
    <dbReference type="NCBI Taxonomy" id="164546"/>
    <lineage>
        <taxon>Bacteria</taxon>
        <taxon>Pseudomonadati</taxon>
        <taxon>Pseudomonadota</taxon>
        <taxon>Betaproteobacteria</taxon>
        <taxon>Burkholderiales</taxon>
        <taxon>Burkholderiaceae</taxon>
        <taxon>Cupriavidus</taxon>
    </lineage>
</organism>
<dbReference type="EMBL" id="LT978514">
    <property type="protein sequence ID" value="SPC20944.1"/>
    <property type="molecule type" value="Genomic_DNA"/>
</dbReference>
<evidence type="ECO:0000313" key="3">
    <source>
        <dbReference type="Proteomes" id="UP000257139"/>
    </source>
</evidence>
<reference evidence="2 3" key="1">
    <citation type="submission" date="2018-01" db="EMBL/GenBank/DDBJ databases">
        <authorList>
            <person name="Clerissi C."/>
        </authorList>
    </citation>
    <scope>NUCLEOTIDE SEQUENCE [LARGE SCALE GENOMIC DNA]</scope>
    <source>
        <strain evidence="2">Cupriavidus taiwanensis STM 6021</strain>
    </source>
</reference>
<protein>
    <submittedName>
        <fullName evidence="2">Uncharacterized protein</fullName>
    </submittedName>
</protein>
<gene>
    <name evidence="2" type="ORF">CBM2594_B10048</name>
</gene>
<evidence type="ECO:0000313" key="2">
    <source>
        <dbReference type="EMBL" id="SPC20944.1"/>
    </source>
</evidence>
<sequence length="175" mass="18720">MIYQVSQAYSSRLCSIAPRYLEPSSPLSACDWCEGRINGCSGSIKSPWKSSSCLAREDQSGHARHPQACRGSRHRNTGKTISSGKSLDADMDVWRCTYQYGMLGNPPGVGQAVSGWRTQGGAAVREAFASANRGDKEGAAGFAVRVARDAGRYSPCQKRFSANAPSAPAAWRAQA</sequence>